<dbReference type="InterPro" id="IPR018103">
    <property type="entry name" value="Translation_control_tumour_CS"/>
</dbReference>
<gene>
    <name evidence="4" type="ORF">ANOM_009188</name>
</gene>
<sequence length="180" mass="20262">MIIFKDIFSDDELVSDTFNLKEVEGVLFECDCKNITKKANEDIQLEGANPSAEGGDEDAGGDDGTIQVLDIVDQFRLQEYPKMSKDDYKKYIKGKPHKITPKHKVLNKLEENKASKETIDEFKKGAPAAVKKIVANCGNYDFFVGESFDAEAMLVLIDYREDGVTPYATLWKHGLKEMKV</sequence>
<keyword evidence="5" id="KW-1185">Reference proteome</keyword>
<dbReference type="PANTHER" id="PTHR11991">
    <property type="entry name" value="TRANSLATIONALLY CONTROLLED TUMOR PROTEIN-RELATED"/>
    <property type="match status" value="1"/>
</dbReference>
<dbReference type="Proteomes" id="UP000037505">
    <property type="component" value="Unassembled WGS sequence"/>
</dbReference>
<dbReference type="PANTHER" id="PTHR11991:SF0">
    <property type="entry name" value="TRANSLATIONALLY-CONTROLLED TUMOR PROTEIN"/>
    <property type="match status" value="1"/>
</dbReference>
<name>A0A0L1IRZ1_ASPN3</name>
<dbReference type="InterPro" id="IPR011057">
    <property type="entry name" value="Mss4-like_sf"/>
</dbReference>
<evidence type="ECO:0000256" key="2">
    <source>
        <dbReference type="PROSITE-ProRule" id="PRU01133"/>
    </source>
</evidence>
<dbReference type="OrthoDB" id="10248936at2759"/>
<dbReference type="InterPro" id="IPR034737">
    <property type="entry name" value="TCTP"/>
</dbReference>
<dbReference type="EMBL" id="JNOM01000372">
    <property type="protein sequence ID" value="KNG82150.1"/>
    <property type="molecule type" value="Genomic_DNA"/>
</dbReference>
<dbReference type="InterPro" id="IPR011323">
    <property type="entry name" value="Mss4/transl-control_tumour"/>
</dbReference>
<comment type="caution">
    <text evidence="4">The sequence shown here is derived from an EMBL/GenBank/DDBJ whole genome shotgun (WGS) entry which is preliminary data.</text>
</comment>
<dbReference type="Pfam" id="PF00838">
    <property type="entry name" value="TCTP"/>
    <property type="match status" value="1"/>
</dbReference>
<dbReference type="AlphaFoldDB" id="A0A0L1IRZ1"/>
<dbReference type="STRING" id="1509407.A0A0L1IRZ1"/>
<comment type="similarity">
    <text evidence="2">Belongs to the TCTP family.</text>
</comment>
<protein>
    <recommendedName>
        <fullName evidence="1">Translationally-controlled tumor protein homolog</fullName>
    </recommendedName>
</protein>
<dbReference type="GO" id="GO:0005737">
    <property type="term" value="C:cytoplasm"/>
    <property type="evidence" value="ECO:0007669"/>
    <property type="project" value="TreeGrafter"/>
</dbReference>
<dbReference type="PROSITE" id="PS01002">
    <property type="entry name" value="TCTP_1"/>
    <property type="match status" value="1"/>
</dbReference>
<reference evidence="4 5" key="1">
    <citation type="submission" date="2014-06" db="EMBL/GenBank/DDBJ databases">
        <title>The Genome of the Aflatoxigenic Filamentous Fungus Aspergillus nomius.</title>
        <authorList>
            <person name="Moore M.G."/>
            <person name="Shannon B.M."/>
            <person name="Brian M.M."/>
        </authorList>
    </citation>
    <scope>NUCLEOTIDE SEQUENCE [LARGE SCALE GENOMIC DNA]</scope>
    <source>
        <strain evidence="4 5">NRRL 13137</strain>
    </source>
</reference>
<evidence type="ECO:0000256" key="1">
    <source>
        <dbReference type="ARBA" id="ARBA00014759"/>
    </source>
</evidence>
<dbReference type="GeneID" id="26810992"/>
<dbReference type="PROSITE" id="PS51797">
    <property type="entry name" value="TCTP_3"/>
    <property type="match status" value="1"/>
</dbReference>
<dbReference type="SUPFAM" id="SSF51316">
    <property type="entry name" value="Mss4-like"/>
    <property type="match status" value="1"/>
</dbReference>
<evidence type="ECO:0000259" key="3">
    <source>
        <dbReference type="PROSITE" id="PS51797"/>
    </source>
</evidence>
<feature type="domain" description="TCTP" evidence="3">
    <location>
        <begin position="1"/>
        <end position="180"/>
    </location>
</feature>
<organism evidence="4 5">
    <name type="scientific">Aspergillus nomiae NRRL (strain ATCC 15546 / NRRL 13137 / CBS 260.88 / M93)</name>
    <dbReference type="NCBI Taxonomy" id="1509407"/>
    <lineage>
        <taxon>Eukaryota</taxon>
        <taxon>Fungi</taxon>
        <taxon>Dikarya</taxon>
        <taxon>Ascomycota</taxon>
        <taxon>Pezizomycotina</taxon>
        <taxon>Eurotiomycetes</taxon>
        <taxon>Eurotiomycetidae</taxon>
        <taxon>Eurotiales</taxon>
        <taxon>Aspergillaceae</taxon>
        <taxon>Aspergillus</taxon>
        <taxon>Aspergillus subgen. Circumdati</taxon>
    </lineage>
</organism>
<dbReference type="RefSeq" id="XP_015403073.1">
    <property type="nucleotide sequence ID" value="XM_015554444.1"/>
</dbReference>
<dbReference type="Gene3D" id="2.170.150.10">
    <property type="entry name" value="Metal Binding Protein, Guanine Nucleotide Exchange Factor, Chain A"/>
    <property type="match status" value="1"/>
</dbReference>
<dbReference type="GO" id="GO:0005509">
    <property type="term" value="F:calcium ion binding"/>
    <property type="evidence" value="ECO:0007669"/>
    <property type="project" value="TreeGrafter"/>
</dbReference>
<evidence type="ECO:0000313" key="4">
    <source>
        <dbReference type="EMBL" id="KNG82150.1"/>
    </source>
</evidence>
<accession>A0A0L1IRZ1</accession>
<dbReference type="InterPro" id="IPR018105">
    <property type="entry name" value="Translational_control_tumour_p"/>
</dbReference>
<proteinExistence type="inferred from homology"/>
<dbReference type="PRINTS" id="PR01653">
    <property type="entry name" value="TCTPROTEIN"/>
</dbReference>
<evidence type="ECO:0000313" key="5">
    <source>
        <dbReference type="Proteomes" id="UP000037505"/>
    </source>
</evidence>